<name>S7PXY4_GLOTA</name>
<gene>
    <name evidence="1" type="ORF">GLOTRDRAFT_65003</name>
</gene>
<dbReference type="Proteomes" id="UP000030669">
    <property type="component" value="Unassembled WGS sequence"/>
</dbReference>
<sequence length="150" mass="17160">MKLRKAAVWMPTVSVVATAAPNGVKKEASGTMADELARINTDRKRRGAFMMDAFAHAAAVELGMLTREGRWYAESVAREAMWEGDESEWLAGAIVLRGFIRCRPLENPKRAEYERWLRAYEARWREFRDEHRQAMMAEVIMGAKQDILAL</sequence>
<reference evidence="1 2" key="1">
    <citation type="journal article" date="2012" name="Science">
        <title>The Paleozoic origin of enzymatic lignin decomposition reconstructed from 31 fungal genomes.</title>
        <authorList>
            <person name="Floudas D."/>
            <person name="Binder M."/>
            <person name="Riley R."/>
            <person name="Barry K."/>
            <person name="Blanchette R.A."/>
            <person name="Henrissat B."/>
            <person name="Martinez A.T."/>
            <person name="Otillar R."/>
            <person name="Spatafora J.W."/>
            <person name="Yadav J.S."/>
            <person name="Aerts A."/>
            <person name="Benoit I."/>
            <person name="Boyd A."/>
            <person name="Carlson A."/>
            <person name="Copeland A."/>
            <person name="Coutinho P.M."/>
            <person name="de Vries R.P."/>
            <person name="Ferreira P."/>
            <person name="Findley K."/>
            <person name="Foster B."/>
            <person name="Gaskell J."/>
            <person name="Glotzer D."/>
            <person name="Gorecki P."/>
            <person name="Heitman J."/>
            <person name="Hesse C."/>
            <person name="Hori C."/>
            <person name="Igarashi K."/>
            <person name="Jurgens J.A."/>
            <person name="Kallen N."/>
            <person name="Kersten P."/>
            <person name="Kohler A."/>
            <person name="Kuees U."/>
            <person name="Kumar T.K.A."/>
            <person name="Kuo A."/>
            <person name="LaButti K."/>
            <person name="Larrondo L.F."/>
            <person name="Lindquist E."/>
            <person name="Ling A."/>
            <person name="Lombard V."/>
            <person name="Lucas S."/>
            <person name="Lundell T."/>
            <person name="Martin R."/>
            <person name="McLaughlin D.J."/>
            <person name="Morgenstern I."/>
            <person name="Morin E."/>
            <person name="Murat C."/>
            <person name="Nagy L.G."/>
            <person name="Nolan M."/>
            <person name="Ohm R.A."/>
            <person name="Patyshakuliyeva A."/>
            <person name="Rokas A."/>
            <person name="Ruiz-Duenas F.J."/>
            <person name="Sabat G."/>
            <person name="Salamov A."/>
            <person name="Samejima M."/>
            <person name="Schmutz J."/>
            <person name="Slot J.C."/>
            <person name="St John F."/>
            <person name="Stenlid J."/>
            <person name="Sun H."/>
            <person name="Sun S."/>
            <person name="Syed K."/>
            <person name="Tsang A."/>
            <person name="Wiebenga A."/>
            <person name="Young D."/>
            <person name="Pisabarro A."/>
            <person name="Eastwood D.C."/>
            <person name="Martin F."/>
            <person name="Cullen D."/>
            <person name="Grigoriev I.V."/>
            <person name="Hibbett D.S."/>
        </authorList>
    </citation>
    <scope>NUCLEOTIDE SEQUENCE [LARGE SCALE GENOMIC DNA]</scope>
    <source>
        <strain evidence="1 2">ATCC 11539</strain>
    </source>
</reference>
<dbReference type="KEGG" id="gtr:GLOTRDRAFT_65003"/>
<dbReference type="eggNOG" id="ENOG502SVG9">
    <property type="taxonomic scope" value="Eukaryota"/>
</dbReference>
<dbReference type="GeneID" id="19307630"/>
<dbReference type="AlphaFoldDB" id="S7PXY4"/>
<accession>S7PXY4</accession>
<keyword evidence="2" id="KW-1185">Reference proteome</keyword>
<dbReference type="RefSeq" id="XP_007869386.1">
    <property type="nucleotide sequence ID" value="XM_007871195.1"/>
</dbReference>
<dbReference type="HOGENOM" id="CLU_1740702_0_0_1"/>
<evidence type="ECO:0000313" key="1">
    <source>
        <dbReference type="EMBL" id="EPQ52207.1"/>
    </source>
</evidence>
<proteinExistence type="predicted"/>
<organism evidence="1 2">
    <name type="scientific">Gloeophyllum trabeum (strain ATCC 11539 / FP-39264 / Madison 617)</name>
    <name type="common">Brown rot fungus</name>
    <dbReference type="NCBI Taxonomy" id="670483"/>
    <lineage>
        <taxon>Eukaryota</taxon>
        <taxon>Fungi</taxon>
        <taxon>Dikarya</taxon>
        <taxon>Basidiomycota</taxon>
        <taxon>Agaricomycotina</taxon>
        <taxon>Agaricomycetes</taxon>
        <taxon>Gloeophyllales</taxon>
        <taxon>Gloeophyllaceae</taxon>
        <taxon>Gloeophyllum</taxon>
    </lineage>
</organism>
<protein>
    <submittedName>
        <fullName evidence="1">Uncharacterized protein</fullName>
    </submittedName>
</protein>
<evidence type="ECO:0000313" key="2">
    <source>
        <dbReference type="Proteomes" id="UP000030669"/>
    </source>
</evidence>
<dbReference type="EMBL" id="KB469308">
    <property type="protein sequence ID" value="EPQ52207.1"/>
    <property type="molecule type" value="Genomic_DNA"/>
</dbReference>
<dbReference type="OrthoDB" id="4980495at2759"/>